<evidence type="ECO:0000313" key="3">
    <source>
        <dbReference type="Proteomes" id="UP001500151"/>
    </source>
</evidence>
<comment type="caution">
    <text evidence="2">The sequence shown here is derived from an EMBL/GenBank/DDBJ whole genome shotgun (WGS) entry which is preliminary data.</text>
</comment>
<accession>A0ABN3QC12</accession>
<dbReference type="GO" id="GO:0008168">
    <property type="term" value="F:methyltransferase activity"/>
    <property type="evidence" value="ECO:0007669"/>
    <property type="project" value="UniProtKB-KW"/>
</dbReference>
<keyword evidence="2" id="KW-0808">Transferase</keyword>
<dbReference type="InterPro" id="IPR029063">
    <property type="entry name" value="SAM-dependent_MTases_sf"/>
</dbReference>
<keyword evidence="2" id="KW-0489">Methyltransferase</keyword>
<reference evidence="2 3" key="1">
    <citation type="journal article" date="2019" name="Int. J. Syst. Evol. Microbiol.">
        <title>The Global Catalogue of Microorganisms (GCM) 10K type strain sequencing project: providing services to taxonomists for standard genome sequencing and annotation.</title>
        <authorList>
            <consortium name="The Broad Institute Genomics Platform"/>
            <consortium name="The Broad Institute Genome Sequencing Center for Infectious Disease"/>
            <person name="Wu L."/>
            <person name="Ma J."/>
        </authorList>
    </citation>
    <scope>NUCLEOTIDE SEQUENCE [LARGE SCALE GENOMIC DNA]</scope>
    <source>
        <strain evidence="2 3">JCM 4524</strain>
    </source>
</reference>
<dbReference type="RefSeq" id="WP_344387389.1">
    <property type="nucleotide sequence ID" value="NZ_BAAASJ010000007.1"/>
</dbReference>
<dbReference type="PANTHER" id="PTHR45036:SF1">
    <property type="entry name" value="METHYLTRANSFERASE LIKE 7A"/>
    <property type="match status" value="1"/>
</dbReference>
<dbReference type="SUPFAM" id="SSF53335">
    <property type="entry name" value="S-adenosyl-L-methionine-dependent methyltransferases"/>
    <property type="match status" value="1"/>
</dbReference>
<dbReference type="InterPro" id="IPR013216">
    <property type="entry name" value="Methyltransf_11"/>
</dbReference>
<gene>
    <name evidence="2" type="ORF">GCM10010307_06890</name>
</gene>
<sequence length="215" mass="23114">MGRGTCVHHPLFARLYPLMGKAMERGGMAEHRQALLARLTGEVIEVGAGDGLNFPHYPTTVTRVLAVEPEPHLRSLAHAAAGQAPVPVEVVDGLAEQLPAEDATANAVVVSLVLCSVRDQDAALREFYRVLKPGGQLRFLEHVQADTPGLARFQRVLDAAIWPRLAGGCHTGRDTAASIERSGFTIERLDHFMFPDARTPASFHLLGTAVRSGSG</sequence>
<organism evidence="2 3">
    <name type="scientific">Streptomyces vastus</name>
    <dbReference type="NCBI Taxonomy" id="285451"/>
    <lineage>
        <taxon>Bacteria</taxon>
        <taxon>Bacillati</taxon>
        <taxon>Actinomycetota</taxon>
        <taxon>Actinomycetes</taxon>
        <taxon>Kitasatosporales</taxon>
        <taxon>Streptomycetaceae</taxon>
        <taxon>Streptomyces</taxon>
    </lineage>
</organism>
<dbReference type="PANTHER" id="PTHR45036">
    <property type="entry name" value="METHYLTRANSFERASE LIKE 7B"/>
    <property type="match status" value="1"/>
</dbReference>
<dbReference type="GO" id="GO:0032259">
    <property type="term" value="P:methylation"/>
    <property type="evidence" value="ECO:0007669"/>
    <property type="project" value="UniProtKB-KW"/>
</dbReference>
<dbReference type="Gene3D" id="3.40.50.150">
    <property type="entry name" value="Vaccinia Virus protein VP39"/>
    <property type="match status" value="1"/>
</dbReference>
<protein>
    <submittedName>
        <fullName evidence="2">Class I SAM-dependent methyltransferase</fullName>
    </submittedName>
</protein>
<name>A0ABN3QC12_9ACTN</name>
<dbReference type="Proteomes" id="UP001500151">
    <property type="component" value="Unassembled WGS sequence"/>
</dbReference>
<dbReference type="CDD" id="cd02440">
    <property type="entry name" value="AdoMet_MTases"/>
    <property type="match status" value="1"/>
</dbReference>
<keyword evidence="3" id="KW-1185">Reference proteome</keyword>
<dbReference type="EMBL" id="BAAASJ010000007">
    <property type="protein sequence ID" value="GAA2622412.1"/>
    <property type="molecule type" value="Genomic_DNA"/>
</dbReference>
<proteinExistence type="predicted"/>
<dbReference type="Pfam" id="PF08241">
    <property type="entry name" value="Methyltransf_11"/>
    <property type="match status" value="1"/>
</dbReference>
<evidence type="ECO:0000259" key="1">
    <source>
        <dbReference type="Pfam" id="PF08241"/>
    </source>
</evidence>
<evidence type="ECO:0000313" key="2">
    <source>
        <dbReference type="EMBL" id="GAA2622412.1"/>
    </source>
</evidence>
<feature type="domain" description="Methyltransferase type 11" evidence="1">
    <location>
        <begin position="45"/>
        <end position="138"/>
    </location>
</feature>
<dbReference type="InterPro" id="IPR052356">
    <property type="entry name" value="Thiol_S-MT"/>
</dbReference>